<organism evidence="1">
    <name type="scientific">Tanacetum cinerariifolium</name>
    <name type="common">Dalmatian daisy</name>
    <name type="synonym">Chrysanthemum cinerariifolium</name>
    <dbReference type="NCBI Taxonomy" id="118510"/>
    <lineage>
        <taxon>Eukaryota</taxon>
        <taxon>Viridiplantae</taxon>
        <taxon>Streptophyta</taxon>
        <taxon>Embryophyta</taxon>
        <taxon>Tracheophyta</taxon>
        <taxon>Spermatophyta</taxon>
        <taxon>Magnoliopsida</taxon>
        <taxon>eudicotyledons</taxon>
        <taxon>Gunneridae</taxon>
        <taxon>Pentapetalae</taxon>
        <taxon>asterids</taxon>
        <taxon>campanulids</taxon>
        <taxon>Asterales</taxon>
        <taxon>Asteraceae</taxon>
        <taxon>Asteroideae</taxon>
        <taxon>Anthemideae</taxon>
        <taxon>Anthemidinae</taxon>
        <taxon>Tanacetum</taxon>
    </lineage>
</organism>
<dbReference type="EMBL" id="BKCJ011471888">
    <property type="protein sequence ID" value="GFD36442.1"/>
    <property type="molecule type" value="Genomic_DNA"/>
</dbReference>
<accession>A0A699VLF9</accession>
<name>A0A699VLF9_TANCI</name>
<reference evidence="1" key="1">
    <citation type="journal article" date="2019" name="Sci. Rep.">
        <title>Draft genome of Tanacetum cinerariifolium, the natural source of mosquito coil.</title>
        <authorList>
            <person name="Yamashiro T."/>
            <person name="Shiraishi A."/>
            <person name="Satake H."/>
            <person name="Nakayama K."/>
        </authorList>
    </citation>
    <scope>NUCLEOTIDE SEQUENCE</scope>
</reference>
<evidence type="ECO:0000313" key="1">
    <source>
        <dbReference type="EMBL" id="GFD36442.1"/>
    </source>
</evidence>
<gene>
    <name evidence="1" type="ORF">Tci_908411</name>
</gene>
<proteinExistence type="predicted"/>
<comment type="caution">
    <text evidence="1">The sequence shown here is derived from an EMBL/GenBank/DDBJ whole genome shotgun (WGS) entry which is preliminary data.</text>
</comment>
<sequence>MRQLSFNEIELDGEAGFADVAASGMDNSGLSHDESFGVDDLDLNLNEEPYVNLNVSQVKTQFKVPVFEEPDVGRTQEPILAKVSIQEPIEA</sequence>
<protein>
    <submittedName>
        <fullName evidence="1">Uncharacterized protein</fullName>
    </submittedName>
</protein>
<dbReference type="AlphaFoldDB" id="A0A699VLF9"/>